<dbReference type="AlphaFoldDB" id="A0A4S2JQR2"/>
<evidence type="ECO:0000256" key="1">
    <source>
        <dbReference type="SAM" id="MobiDB-lite"/>
    </source>
</evidence>
<evidence type="ECO:0000313" key="2">
    <source>
        <dbReference type="EMBL" id="TGZ37149.1"/>
    </source>
</evidence>
<proteinExistence type="predicted"/>
<name>A0A4S2JQR2_9HYME</name>
<dbReference type="Proteomes" id="UP000310200">
    <property type="component" value="Unassembled WGS sequence"/>
</dbReference>
<dbReference type="EMBL" id="QBLH01003605">
    <property type="protein sequence ID" value="TGZ37149.1"/>
    <property type="molecule type" value="Genomic_DNA"/>
</dbReference>
<protein>
    <submittedName>
        <fullName evidence="2">Uncharacterized protein</fullName>
    </submittedName>
</protein>
<sequence length="241" mass="26988">MQRAGSRASGEPRVKGATRGPLLPTSPRLLVPTDSSDAARSMAIHTAAPGKKNLLTTAIRYARITPRILRYASHIESRARAGCLSFFHFLHFDVRRIDHQKLFSLFCYQKYHDSRKCTALKLRRSNAERRQWKSLLFAVDLLVTISLKNASLGKNASKRRIGFRGTALAPMRLTLSLLFGVCTTTVCIIGDTLMCVSKISKKHFHALAKEMGRIELRIKGYRGIAMRRQDTSPIKDYSAAG</sequence>
<comment type="caution">
    <text evidence="2">The sequence shown here is derived from an EMBL/GenBank/DDBJ whole genome shotgun (WGS) entry which is preliminary data.</text>
</comment>
<accession>A0A4S2JQR2</accession>
<feature type="region of interest" description="Disordered" evidence="1">
    <location>
        <begin position="1"/>
        <end position="30"/>
    </location>
</feature>
<gene>
    <name evidence="2" type="ORF">DBV15_05854</name>
</gene>
<reference evidence="2 3" key="1">
    <citation type="journal article" date="2019" name="Philos. Trans. R. Soc. Lond., B, Biol. Sci.">
        <title>Ant behaviour and brain gene expression of defending hosts depend on the ecological success of the intruding social parasite.</title>
        <authorList>
            <person name="Kaur R."/>
            <person name="Stoldt M."/>
            <person name="Jongepier E."/>
            <person name="Feldmeyer B."/>
            <person name="Menzel F."/>
            <person name="Bornberg-Bauer E."/>
            <person name="Foitzik S."/>
        </authorList>
    </citation>
    <scope>NUCLEOTIDE SEQUENCE [LARGE SCALE GENOMIC DNA]</scope>
    <source>
        <tissue evidence="2">Whole body</tissue>
    </source>
</reference>
<organism evidence="2 3">
    <name type="scientific">Temnothorax longispinosus</name>
    <dbReference type="NCBI Taxonomy" id="300112"/>
    <lineage>
        <taxon>Eukaryota</taxon>
        <taxon>Metazoa</taxon>
        <taxon>Ecdysozoa</taxon>
        <taxon>Arthropoda</taxon>
        <taxon>Hexapoda</taxon>
        <taxon>Insecta</taxon>
        <taxon>Pterygota</taxon>
        <taxon>Neoptera</taxon>
        <taxon>Endopterygota</taxon>
        <taxon>Hymenoptera</taxon>
        <taxon>Apocrita</taxon>
        <taxon>Aculeata</taxon>
        <taxon>Formicoidea</taxon>
        <taxon>Formicidae</taxon>
        <taxon>Myrmicinae</taxon>
        <taxon>Temnothorax</taxon>
    </lineage>
</organism>
<keyword evidence="3" id="KW-1185">Reference proteome</keyword>
<evidence type="ECO:0000313" key="3">
    <source>
        <dbReference type="Proteomes" id="UP000310200"/>
    </source>
</evidence>